<evidence type="ECO:0000313" key="3">
    <source>
        <dbReference type="Proteomes" id="UP000028488"/>
    </source>
</evidence>
<dbReference type="AlphaFoldDB" id="A0A076EN45"/>
<dbReference type="SUPFAM" id="SSF53597">
    <property type="entry name" value="Dihydrofolate reductase-like"/>
    <property type="match status" value="1"/>
</dbReference>
<dbReference type="InterPro" id="IPR002734">
    <property type="entry name" value="RibDG_C"/>
</dbReference>
<evidence type="ECO:0000259" key="1">
    <source>
        <dbReference type="Pfam" id="PF01872"/>
    </source>
</evidence>
<protein>
    <submittedName>
        <fullName evidence="2">Reductase</fullName>
    </submittedName>
</protein>
<dbReference type="Proteomes" id="UP000028488">
    <property type="component" value="Chromosome"/>
</dbReference>
<dbReference type="InterPro" id="IPR050765">
    <property type="entry name" value="Riboflavin_Biosynth_HTPR"/>
</dbReference>
<dbReference type="Pfam" id="PF01872">
    <property type="entry name" value="RibD_C"/>
    <property type="match status" value="1"/>
</dbReference>
<accession>A0A076EN45</accession>
<dbReference type="RefSeq" id="WP_128639077.1">
    <property type="nucleotide sequence ID" value="NZ_CP008947.1"/>
</dbReference>
<dbReference type="PANTHER" id="PTHR38011">
    <property type="entry name" value="DIHYDROFOLATE REDUCTASE FAMILY PROTEIN (AFU_ORTHOLOGUE AFUA_8G06820)"/>
    <property type="match status" value="1"/>
</dbReference>
<evidence type="ECO:0000313" key="2">
    <source>
        <dbReference type="EMBL" id="AII04824.1"/>
    </source>
</evidence>
<dbReference type="EMBL" id="CP008947">
    <property type="protein sequence ID" value="AII04824.1"/>
    <property type="molecule type" value="Genomic_DNA"/>
</dbReference>
<proteinExistence type="predicted"/>
<name>A0A076EN45_RHOOP</name>
<dbReference type="GO" id="GO:0009231">
    <property type="term" value="P:riboflavin biosynthetic process"/>
    <property type="evidence" value="ECO:0007669"/>
    <property type="project" value="InterPro"/>
</dbReference>
<sequence length="200" mass="22252">MSDTERDASHRRVVVQELTSLDGFVAGRSGELDFFDAVPDYGEVDRYNLHLLADTDLVLLGRKTYQMFSDYWPTEQAQGEVVAETVNSIPKLVFSSTLDSAPWGDREPAQLWPGDAVERVEQLRQEPGGDMIVWGSITLARALLAAERVDEIQLHVVPILLGHGRRLLDEDTGMHALTLLESKGYDSGVVTLRYRVGRAA</sequence>
<dbReference type="Gene3D" id="3.40.430.10">
    <property type="entry name" value="Dihydrofolate Reductase, subunit A"/>
    <property type="match status" value="1"/>
</dbReference>
<dbReference type="eggNOG" id="COG0262">
    <property type="taxonomic scope" value="Bacteria"/>
</dbReference>
<dbReference type="InterPro" id="IPR024072">
    <property type="entry name" value="DHFR-like_dom_sf"/>
</dbReference>
<reference evidence="2 3" key="1">
    <citation type="submission" date="2014-07" db="EMBL/GenBank/DDBJ databases">
        <title>Genome Sequence of Rhodococcus opacus Strain R7, a Biodegrader of Mono- and Polycyclic Aromatic Hydrocarbons.</title>
        <authorList>
            <person name="Di Gennaro P."/>
            <person name="Zampolli J."/>
            <person name="Presti I."/>
            <person name="Cappelletti M."/>
            <person name="D'Ursi P."/>
            <person name="Orro A."/>
            <person name="Mezzelani A."/>
            <person name="Milanesi L."/>
        </authorList>
    </citation>
    <scope>NUCLEOTIDE SEQUENCE [LARGE SCALE GENOMIC DNA]</scope>
    <source>
        <strain evidence="2 3">R7</strain>
    </source>
</reference>
<dbReference type="PANTHER" id="PTHR38011:SF11">
    <property type="entry name" value="2,5-DIAMINO-6-RIBOSYLAMINO-4(3H)-PYRIMIDINONE 5'-PHOSPHATE REDUCTASE"/>
    <property type="match status" value="1"/>
</dbReference>
<dbReference type="GO" id="GO:0008703">
    <property type="term" value="F:5-amino-6-(5-phosphoribosylamino)uracil reductase activity"/>
    <property type="evidence" value="ECO:0007669"/>
    <property type="project" value="InterPro"/>
</dbReference>
<organism evidence="2 3">
    <name type="scientific">Rhodococcus opacus</name>
    <name type="common">Nocardia opaca</name>
    <dbReference type="NCBI Taxonomy" id="37919"/>
    <lineage>
        <taxon>Bacteria</taxon>
        <taxon>Bacillati</taxon>
        <taxon>Actinomycetota</taxon>
        <taxon>Actinomycetes</taxon>
        <taxon>Mycobacteriales</taxon>
        <taxon>Nocardiaceae</taxon>
        <taxon>Rhodococcus</taxon>
    </lineage>
</organism>
<gene>
    <name evidence="2" type="ORF">EP51_09510</name>
</gene>
<feature type="domain" description="Bacterial bifunctional deaminase-reductase C-terminal" evidence="1">
    <location>
        <begin position="13"/>
        <end position="190"/>
    </location>
</feature>